<organism evidence="2 3">
    <name type="scientific">Streptomyces caeruleatus</name>
    <dbReference type="NCBI Taxonomy" id="661399"/>
    <lineage>
        <taxon>Bacteria</taxon>
        <taxon>Bacillati</taxon>
        <taxon>Actinomycetota</taxon>
        <taxon>Actinomycetes</taxon>
        <taxon>Kitasatosporales</taxon>
        <taxon>Streptomycetaceae</taxon>
        <taxon>Streptomyces</taxon>
    </lineage>
</organism>
<evidence type="ECO:0000313" key="2">
    <source>
        <dbReference type="EMBL" id="KUN99388.1"/>
    </source>
</evidence>
<dbReference type="AlphaFoldDB" id="A0A117RMT5"/>
<evidence type="ECO:0000313" key="3">
    <source>
        <dbReference type="Proteomes" id="UP000053429"/>
    </source>
</evidence>
<sequence length="575" mass="63861">MIAAASQDGEDLGIYDFRSCEGPDELRREIAWAFAQAAPPVGDWTSESSCRTYFKFATHFLRFVREKYPDVEAARHVTPAVWKAWMLAASAGVRLRPVLLRIPGLPQATREAMRTRGTRQRATAKVSSHSTEEFRAIRQAAQAKVRVAEIRIREGRILLERWRDGEFEPGTDEDLWGRALHHVSETADAPRNGDAVRGAISRPLRRLVGGSGAGHHFWRRLFPTFEEMGAAAILLCCHDGWNFTTLARMDVPDHRPNGETEDEDAVIQRVSTQKARRPRRLRHGSNNLVDLGEGSAGRAMRQVVFITEQARATRAALGRPTERLLIARRFTPVEGEPFGMGAGSLEQAVKDWSKAAAMLTAEGTPLSLSPQRIHRTVQVLYGGPRHNTSQVSDDTYRLRDAQVRDGAATVVAKGLQAAVDDAVEKVRMRLVRHTGESEEQAARLAGQTGIALDTAKQVMAGDLDTAVGSCTDFEHSPFTPQGPCSVSFLMCFACPNAIATERHLPRILYLQAAIDSLRSVVSEAVWDADWSAHHDRISDLVKTHTREDERPALRARLTEADRGLVDRMLERRLDA</sequence>
<dbReference type="Proteomes" id="UP000053429">
    <property type="component" value="Unassembled WGS sequence"/>
</dbReference>
<dbReference type="STRING" id="661399.AQJ67_25745"/>
<feature type="region of interest" description="Disordered" evidence="1">
    <location>
        <begin position="254"/>
        <end position="278"/>
    </location>
</feature>
<name>A0A117RMT5_9ACTN</name>
<protein>
    <submittedName>
        <fullName evidence="2">Uncharacterized protein</fullName>
    </submittedName>
</protein>
<proteinExistence type="predicted"/>
<reference evidence="2 3" key="1">
    <citation type="submission" date="2015-10" db="EMBL/GenBank/DDBJ databases">
        <title>Draft genome sequence of Streptomyces caeruleatus NRRL B-24802, type strain for the species Streptomyces caeruleatus.</title>
        <authorList>
            <person name="Ruckert C."/>
            <person name="Winkler A."/>
            <person name="Kalinowski J."/>
            <person name="Kampfer P."/>
            <person name="Glaeser S."/>
        </authorList>
    </citation>
    <scope>NUCLEOTIDE SEQUENCE [LARGE SCALE GENOMIC DNA]</scope>
    <source>
        <strain evidence="2 3">NRRL B-24802</strain>
    </source>
</reference>
<gene>
    <name evidence="2" type="ORF">AQJ67_25745</name>
</gene>
<evidence type="ECO:0000256" key="1">
    <source>
        <dbReference type="SAM" id="MobiDB-lite"/>
    </source>
</evidence>
<dbReference type="EMBL" id="LMWY01000032">
    <property type="protein sequence ID" value="KUN99388.1"/>
    <property type="molecule type" value="Genomic_DNA"/>
</dbReference>
<accession>A0A117RMT5</accession>
<keyword evidence="3" id="KW-1185">Reference proteome</keyword>
<comment type="caution">
    <text evidence="2">The sequence shown here is derived from an EMBL/GenBank/DDBJ whole genome shotgun (WGS) entry which is preliminary data.</text>
</comment>